<evidence type="ECO:0000313" key="10">
    <source>
        <dbReference type="EMBL" id="GAA3949021.1"/>
    </source>
</evidence>
<dbReference type="SUPFAM" id="SSF52540">
    <property type="entry name" value="P-loop containing nucleoside triphosphate hydrolases"/>
    <property type="match status" value="1"/>
</dbReference>
<dbReference type="InterPro" id="IPR036640">
    <property type="entry name" value="ABC1_TM_sf"/>
</dbReference>
<feature type="transmembrane region" description="Helical" evidence="7">
    <location>
        <begin position="143"/>
        <end position="162"/>
    </location>
</feature>
<dbReference type="InterPro" id="IPR010128">
    <property type="entry name" value="ATPase_T1SS_PrtD-like"/>
</dbReference>
<dbReference type="InterPro" id="IPR003439">
    <property type="entry name" value="ABC_transporter-like_ATP-bd"/>
</dbReference>
<dbReference type="SMART" id="SM00382">
    <property type="entry name" value="AAA"/>
    <property type="match status" value="1"/>
</dbReference>
<feature type="transmembrane region" description="Helical" evidence="7">
    <location>
        <begin position="12"/>
        <end position="37"/>
    </location>
</feature>
<dbReference type="InterPro" id="IPR011527">
    <property type="entry name" value="ABC1_TM_dom"/>
</dbReference>
<dbReference type="Pfam" id="PF00005">
    <property type="entry name" value="ABC_tran"/>
    <property type="match status" value="1"/>
</dbReference>
<dbReference type="NCBIfam" id="TIGR01842">
    <property type="entry name" value="type_I_sec_PrtD"/>
    <property type="match status" value="1"/>
</dbReference>
<evidence type="ECO:0000259" key="8">
    <source>
        <dbReference type="PROSITE" id="PS50893"/>
    </source>
</evidence>
<dbReference type="InterPro" id="IPR017871">
    <property type="entry name" value="ABC_transporter-like_CS"/>
</dbReference>
<organism evidence="10 11">
    <name type="scientific">Allohahella marinimesophila</name>
    <dbReference type="NCBI Taxonomy" id="1054972"/>
    <lineage>
        <taxon>Bacteria</taxon>
        <taxon>Pseudomonadati</taxon>
        <taxon>Pseudomonadota</taxon>
        <taxon>Gammaproteobacteria</taxon>
        <taxon>Oceanospirillales</taxon>
        <taxon>Hahellaceae</taxon>
        <taxon>Allohahella</taxon>
    </lineage>
</organism>
<feature type="transmembrane region" description="Helical" evidence="7">
    <location>
        <begin position="117"/>
        <end position="137"/>
    </location>
</feature>
<evidence type="ECO:0000259" key="9">
    <source>
        <dbReference type="PROSITE" id="PS50929"/>
    </source>
</evidence>
<comment type="subcellular location">
    <subcellularLocation>
        <location evidence="1">Cell membrane</location>
        <topology evidence="1">Multi-pass membrane protein</topology>
    </subcellularLocation>
</comment>
<gene>
    <name evidence="10" type="ORF">GCM10022278_05280</name>
</gene>
<proteinExistence type="predicted"/>
<evidence type="ECO:0000313" key="11">
    <source>
        <dbReference type="Proteomes" id="UP001501337"/>
    </source>
</evidence>
<dbReference type="PANTHER" id="PTHR24221:SF654">
    <property type="entry name" value="ATP-BINDING CASSETTE SUB-FAMILY B MEMBER 6"/>
    <property type="match status" value="1"/>
</dbReference>
<feature type="domain" description="ABC transporter" evidence="8">
    <location>
        <begin position="317"/>
        <end position="556"/>
    </location>
</feature>
<evidence type="ECO:0000256" key="2">
    <source>
        <dbReference type="ARBA" id="ARBA00022692"/>
    </source>
</evidence>
<accession>A0ABP7NK67</accession>
<keyword evidence="4" id="KW-0067">ATP-binding</keyword>
<sequence length="576" mass="61750">MSAALSRVRRGFLPVFAFSLVVNVLLLTAPLFMLQVYDRVLLSGSRETLFFLFGVAVFALLVLGLIDSIRQRLLVRVANRFDDDLGSTVFAETLRFSRSSQPVHDLNTIRTFISSPYTLALFDAPWIPLFLGLVYLLHPLLGHIGLAGALLLIGLAVLNELISRAAYKQGNMALGQASSFAEHSTRNREAVLGMGMAPALSRLWQKRQGAGLSLLSVAAERNARLSTFAKVIRQFLQIAVLAAGAWLTMDNITTAGVMIAASIIIARALAPIEQSIQGWRTLVSARQALQSLDNFLETADSQKPGMQLPRPRGELAISRASLSATMLTGSGLAIKPLLTDISLALPAGSSLGVIGPSGAGKTSLIRLILGVSFADSGEVRIDGAEMTPQLRDQFAGFMGYLPQDVELFDGSVAENIARFSDATPNDIMEAARLAGVETMILSLQAGYDTPIGPAGVPLSGGQKQRIGLARALFGSPAIVVLDEPTSSLDAEGQQAFQSALRALKARGTTVITISHQSHLLNETDFLALMANGRLERFGPTKALLADMLRPEARRRSEPVIIRKSASVVNLRESGDE</sequence>
<dbReference type="Proteomes" id="UP001501337">
    <property type="component" value="Unassembled WGS sequence"/>
</dbReference>
<evidence type="ECO:0000256" key="4">
    <source>
        <dbReference type="ARBA" id="ARBA00022840"/>
    </source>
</evidence>
<evidence type="ECO:0000256" key="1">
    <source>
        <dbReference type="ARBA" id="ARBA00004651"/>
    </source>
</evidence>
<dbReference type="EMBL" id="BAABBO010000001">
    <property type="protein sequence ID" value="GAA3949021.1"/>
    <property type="molecule type" value="Genomic_DNA"/>
</dbReference>
<feature type="domain" description="ABC transmembrane type-1" evidence="9">
    <location>
        <begin position="15"/>
        <end position="284"/>
    </location>
</feature>
<evidence type="ECO:0000256" key="5">
    <source>
        <dbReference type="ARBA" id="ARBA00022989"/>
    </source>
</evidence>
<feature type="transmembrane region" description="Helical" evidence="7">
    <location>
        <begin position="49"/>
        <end position="66"/>
    </location>
</feature>
<dbReference type="Gene3D" id="1.20.1560.10">
    <property type="entry name" value="ABC transporter type 1, transmembrane domain"/>
    <property type="match status" value="1"/>
</dbReference>
<dbReference type="PROSITE" id="PS50893">
    <property type="entry name" value="ABC_TRANSPORTER_2"/>
    <property type="match status" value="1"/>
</dbReference>
<dbReference type="PROSITE" id="PS50929">
    <property type="entry name" value="ABC_TM1F"/>
    <property type="match status" value="1"/>
</dbReference>
<evidence type="ECO:0000256" key="3">
    <source>
        <dbReference type="ARBA" id="ARBA00022741"/>
    </source>
</evidence>
<keyword evidence="6 7" id="KW-0472">Membrane</keyword>
<comment type="caution">
    <text evidence="10">The sequence shown here is derived from an EMBL/GenBank/DDBJ whole genome shotgun (WGS) entry which is preliminary data.</text>
</comment>
<keyword evidence="5 7" id="KW-1133">Transmembrane helix</keyword>
<dbReference type="Gene3D" id="3.40.50.300">
    <property type="entry name" value="P-loop containing nucleotide triphosphate hydrolases"/>
    <property type="match status" value="1"/>
</dbReference>
<keyword evidence="2 7" id="KW-0812">Transmembrane</keyword>
<evidence type="ECO:0000256" key="7">
    <source>
        <dbReference type="SAM" id="Phobius"/>
    </source>
</evidence>
<keyword evidence="3" id="KW-0547">Nucleotide-binding</keyword>
<protein>
    <submittedName>
        <fullName evidence="10">Type I secretion system permease/ATPase</fullName>
    </submittedName>
</protein>
<dbReference type="PROSITE" id="PS00211">
    <property type="entry name" value="ABC_TRANSPORTER_1"/>
    <property type="match status" value="1"/>
</dbReference>
<feature type="transmembrane region" description="Helical" evidence="7">
    <location>
        <begin position="231"/>
        <end position="249"/>
    </location>
</feature>
<dbReference type="InterPro" id="IPR027417">
    <property type="entry name" value="P-loop_NTPase"/>
</dbReference>
<dbReference type="InterPro" id="IPR039421">
    <property type="entry name" value="Type_1_exporter"/>
</dbReference>
<keyword evidence="11" id="KW-1185">Reference proteome</keyword>
<name>A0ABP7NK67_9GAMM</name>
<dbReference type="SUPFAM" id="SSF90123">
    <property type="entry name" value="ABC transporter transmembrane region"/>
    <property type="match status" value="1"/>
</dbReference>
<evidence type="ECO:0000256" key="6">
    <source>
        <dbReference type="ARBA" id="ARBA00023136"/>
    </source>
</evidence>
<reference evidence="11" key="1">
    <citation type="journal article" date="2019" name="Int. J. Syst. Evol. Microbiol.">
        <title>The Global Catalogue of Microorganisms (GCM) 10K type strain sequencing project: providing services to taxonomists for standard genome sequencing and annotation.</title>
        <authorList>
            <consortium name="The Broad Institute Genomics Platform"/>
            <consortium name="The Broad Institute Genome Sequencing Center for Infectious Disease"/>
            <person name="Wu L."/>
            <person name="Ma J."/>
        </authorList>
    </citation>
    <scope>NUCLEOTIDE SEQUENCE [LARGE SCALE GENOMIC DNA]</scope>
    <source>
        <strain evidence="11">JCM 17555</strain>
    </source>
</reference>
<dbReference type="PANTHER" id="PTHR24221">
    <property type="entry name" value="ATP-BINDING CASSETTE SUB-FAMILY B"/>
    <property type="match status" value="1"/>
</dbReference>
<dbReference type="InterPro" id="IPR003593">
    <property type="entry name" value="AAA+_ATPase"/>
</dbReference>